<name>A0A0F9QQX6_9ZZZZ</name>
<proteinExistence type="predicted"/>
<accession>A0A0F9QQX6</accession>
<dbReference type="PANTHER" id="PTHR40072:SF1">
    <property type="entry name" value="MOLYBDOPTERIN-GUANINE DINUCLEOTIDE BIOSYNTHESIS ADAPTER PROTEIN"/>
    <property type="match status" value="1"/>
</dbReference>
<comment type="caution">
    <text evidence="2">The sequence shown here is derived from an EMBL/GenBank/DDBJ whole genome shotgun (WGS) entry which is preliminary data.</text>
</comment>
<reference evidence="2" key="1">
    <citation type="journal article" date="2015" name="Nature">
        <title>Complex archaea that bridge the gap between prokaryotes and eukaryotes.</title>
        <authorList>
            <person name="Spang A."/>
            <person name="Saw J.H."/>
            <person name="Jorgensen S.L."/>
            <person name="Zaremba-Niedzwiedzka K."/>
            <person name="Martijn J."/>
            <person name="Lind A.E."/>
            <person name="van Eijk R."/>
            <person name="Schleper C."/>
            <person name="Guy L."/>
            <person name="Ettema T.J."/>
        </authorList>
    </citation>
    <scope>NUCLEOTIDE SEQUENCE</scope>
</reference>
<dbReference type="EMBL" id="LAZR01001769">
    <property type="protein sequence ID" value="KKN39352.1"/>
    <property type="molecule type" value="Genomic_DNA"/>
</dbReference>
<evidence type="ECO:0000313" key="2">
    <source>
        <dbReference type="EMBL" id="KKN39352.1"/>
    </source>
</evidence>
<dbReference type="AlphaFoldDB" id="A0A0F9QQX6"/>
<protein>
    <recommendedName>
        <fullName evidence="1">Molybdopterin-guanine dinucleotide biosynthesis protein B (MobB) domain-containing protein</fullName>
    </recommendedName>
</protein>
<feature type="domain" description="Molybdopterin-guanine dinucleotide biosynthesis protein B (MobB)" evidence="1">
    <location>
        <begin position="6"/>
        <end position="120"/>
    </location>
</feature>
<dbReference type="GO" id="GO:0005525">
    <property type="term" value="F:GTP binding"/>
    <property type="evidence" value="ECO:0007669"/>
    <property type="project" value="InterPro"/>
</dbReference>
<gene>
    <name evidence="2" type="ORF">LCGC14_0744210</name>
</gene>
<dbReference type="SUPFAM" id="SSF52540">
    <property type="entry name" value="P-loop containing nucleoside triphosphate hydrolases"/>
    <property type="match status" value="1"/>
</dbReference>
<dbReference type="InterPro" id="IPR027417">
    <property type="entry name" value="P-loop_NTPase"/>
</dbReference>
<dbReference type="Gene3D" id="3.40.50.300">
    <property type="entry name" value="P-loop containing nucleotide triphosphate hydrolases"/>
    <property type="match status" value="1"/>
</dbReference>
<sequence length="170" mass="19642">MIIFKIIDVIGYSGSGKTFFITTTIKLLKEKLDFNVAVIKNVKHHPIDKIGKDSYLFRENGASYSVIQNNHLETAIFINRKGNNIRELLQWLNNGPYKIDLLLTEGFRNLHHPTVLCVSKFEDIQDQFNESINMISGIICVKGVDKEIYMNLPILDIQKNFSEFLEIFNF</sequence>
<evidence type="ECO:0000259" key="1">
    <source>
        <dbReference type="Pfam" id="PF03205"/>
    </source>
</evidence>
<dbReference type="Pfam" id="PF03205">
    <property type="entry name" value="MobB"/>
    <property type="match status" value="1"/>
</dbReference>
<dbReference type="GO" id="GO:0006777">
    <property type="term" value="P:Mo-molybdopterin cofactor biosynthetic process"/>
    <property type="evidence" value="ECO:0007669"/>
    <property type="project" value="InterPro"/>
</dbReference>
<organism evidence="2">
    <name type="scientific">marine sediment metagenome</name>
    <dbReference type="NCBI Taxonomy" id="412755"/>
    <lineage>
        <taxon>unclassified sequences</taxon>
        <taxon>metagenomes</taxon>
        <taxon>ecological metagenomes</taxon>
    </lineage>
</organism>
<dbReference type="InterPro" id="IPR052539">
    <property type="entry name" value="MGD_biosynthesis_adapter"/>
</dbReference>
<dbReference type="InterPro" id="IPR004435">
    <property type="entry name" value="MobB_dom"/>
</dbReference>
<dbReference type="PANTHER" id="PTHR40072">
    <property type="entry name" value="MOLYBDOPTERIN-GUANINE DINUCLEOTIDE BIOSYNTHESIS ADAPTER PROTEIN-RELATED"/>
    <property type="match status" value="1"/>
</dbReference>